<protein>
    <recommendedName>
        <fullName evidence="3">CopG family transcriptional regulator</fullName>
    </recommendedName>
</protein>
<gene>
    <name evidence="1" type="ORF">E5S67_06346</name>
</gene>
<dbReference type="InterPro" id="IPR013321">
    <property type="entry name" value="Arc_rbn_hlx_hlx"/>
</dbReference>
<keyword evidence="2" id="KW-1185">Reference proteome</keyword>
<organism evidence="1 2">
    <name type="scientific">Microcoleus asticus IPMA8</name>
    <dbReference type="NCBI Taxonomy" id="2563858"/>
    <lineage>
        <taxon>Bacteria</taxon>
        <taxon>Bacillati</taxon>
        <taxon>Cyanobacteriota</taxon>
        <taxon>Cyanophyceae</taxon>
        <taxon>Oscillatoriophycideae</taxon>
        <taxon>Oscillatoriales</taxon>
        <taxon>Microcoleaceae</taxon>
        <taxon>Microcoleus</taxon>
        <taxon>Microcoleus asticus</taxon>
    </lineage>
</organism>
<proteinExistence type="predicted"/>
<dbReference type="CDD" id="cd21631">
    <property type="entry name" value="RHH_CopG_NikR-like"/>
    <property type="match status" value="1"/>
</dbReference>
<dbReference type="SUPFAM" id="SSF47598">
    <property type="entry name" value="Ribbon-helix-helix"/>
    <property type="match status" value="1"/>
</dbReference>
<dbReference type="InterPro" id="IPR010985">
    <property type="entry name" value="Ribbon_hlx_hlx"/>
</dbReference>
<dbReference type="EMBL" id="SRRZ01000256">
    <property type="protein sequence ID" value="NQE38561.1"/>
    <property type="molecule type" value="Genomic_DNA"/>
</dbReference>
<name>A0ABX2D7C0_9CYAN</name>
<evidence type="ECO:0000313" key="1">
    <source>
        <dbReference type="EMBL" id="NQE38561.1"/>
    </source>
</evidence>
<evidence type="ECO:0000313" key="2">
    <source>
        <dbReference type="Proteomes" id="UP000702425"/>
    </source>
</evidence>
<sequence length="81" mass="9103">MSRFDDLLKAKKLKPGEPDLSPSVALSKSKDPNFVRTTVYLPKQLHRQLKSAAAQSGQEMSELVEKSVAQYLQKFNPDDNI</sequence>
<evidence type="ECO:0008006" key="3">
    <source>
        <dbReference type="Google" id="ProtNLM"/>
    </source>
</evidence>
<reference evidence="1 2" key="1">
    <citation type="journal article" date="2020" name="Sci. Rep.">
        <title>A novel cyanobacterial geosmin producer, revising GeoA distribution and dispersion patterns in Bacteria.</title>
        <authorList>
            <person name="Churro C."/>
            <person name="Semedo-Aguiar A.P."/>
            <person name="Silva A.D."/>
            <person name="Pereira-Leal J.B."/>
            <person name="Leite R.B."/>
        </authorList>
    </citation>
    <scope>NUCLEOTIDE SEQUENCE [LARGE SCALE GENOMIC DNA]</scope>
    <source>
        <strain evidence="1 2">IPMA8</strain>
    </source>
</reference>
<dbReference type="Gene3D" id="1.10.1220.10">
    <property type="entry name" value="Met repressor-like"/>
    <property type="match status" value="1"/>
</dbReference>
<dbReference type="Proteomes" id="UP000702425">
    <property type="component" value="Unassembled WGS sequence"/>
</dbReference>
<accession>A0ABX2D7C0</accession>
<dbReference type="RefSeq" id="WP_172193367.1">
    <property type="nucleotide sequence ID" value="NZ_CAWPPK010000175.1"/>
</dbReference>
<comment type="caution">
    <text evidence="1">The sequence shown here is derived from an EMBL/GenBank/DDBJ whole genome shotgun (WGS) entry which is preliminary data.</text>
</comment>